<dbReference type="Pfam" id="PF04854">
    <property type="entry name" value="DUF624"/>
    <property type="match status" value="1"/>
</dbReference>
<feature type="transmembrane region" description="Helical" evidence="1">
    <location>
        <begin position="125"/>
        <end position="147"/>
    </location>
</feature>
<comment type="caution">
    <text evidence="2">The sequence shown here is derived from an EMBL/GenBank/DDBJ whole genome shotgun (WGS) entry which is preliminary data.</text>
</comment>
<dbReference type="Proteomes" id="UP000288490">
    <property type="component" value="Unassembled WGS sequence"/>
</dbReference>
<name>A0A429ZD01_9ENTE</name>
<proteinExistence type="predicted"/>
<dbReference type="AlphaFoldDB" id="A0A429ZD01"/>
<keyword evidence="1" id="KW-1133">Transmembrane helix</keyword>
<evidence type="ECO:0000313" key="3">
    <source>
        <dbReference type="Proteomes" id="UP000288490"/>
    </source>
</evidence>
<feature type="transmembrane region" description="Helical" evidence="1">
    <location>
        <begin position="49"/>
        <end position="67"/>
    </location>
</feature>
<protein>
    <recommendedName>
        <fullName evidence="4">DUF624 domain-containing protein</fullName>
    </recommendedName>
</protein>
<keyword evidence="1" id="KW-0812">Transmembrane</keyword>
<evidence type="ECO:0000256" key="1">
    <source>
        <dbReference type="SAM" id="Phobius"/>
    </source>
</evidence>
<dbReference type="RefSeq" id="WP_125958283.1">
    <property type="nucleotide sequence ID" value="NZ_JAQEJV010000020.1"/>
</dbReference>
<feature type="transmembrane region" description="Helical" evidence="1">
    <location>
        <begin position="97"/>
        <end position="119"/>
    </location>
</feature>
<reference evidence="2 3" key="1">
    <citation type="submission" date="2017-05" db="EMBL/GenBank/DDBJ databases">
        <title>Vagococcus spp. assemblies.</title>
        <authorList>
            <person name="Gulvik C.A."/>
        </authorList>
    </citation>
    <scope>NUCLEOTIDE SEQUENCE [LARGE SCALE GENOMIC DNA]</scope>
    <source>
        <strain evidence="2 3">SS1994</strain>
    </source>
</reference>
<keyword evidence="3" id="KW-1185">Reference proteome</keyword>
<evidence type="ECO:0008006" key="4">
    <source>
        <dbReference type="Google" id="ProtNLM"/>
    </source>
</evidence>
<keyword evidence="1" id="KW-0472">Membrane</keyword>
<feature type="transmembrane region" description="Helical" evidence="1">
    <location>
        <begin position="20"/>
        <end position="43"/>
    </location>
</feature>
<accession>A0A429ZD01</accession>
<feature type="transmembrane region" description="Helical" evidence="1">
    <location>
        <begin position="171"/>
        <end position="190"/>
    </location>
</feature>
<dbReference type="EMBL" id="NGJT01000022">
    <property type="protein sequence ID" value="RST91549.1"/>
    <property type="molecule type" value="Genomic_DNA"/>
</dbReference>
<sequence>MNKENFMDNIYAKIFQYVYWFLMLNICFFLTTLPLFISIFALSIQLENLVLFFVSSITLGPAIRAVMGCVNQLIETKDISVFKDYFFYLKSHFTEHVVSWMVYDLMLFIIISDILMFVMNQLFLAGVPLFVVLAVLLTGLMINTYYFRLKNPDHKYRLIIKLSAYCTLKKWWYTILNSVLFGLIILLMFLKPQFGFFITPSLLIFLILKNCKVLYKQEVK</sequence>
<evidence type="ECO:0000313" key="2">
    <source>
        <dbReference type="EMBL" id="RST91549.1"/>
    </source>
</evidence>
<dbReference type="OrthoDB" id="2182688at2"/>
<organism evidence="2 3">
    <name type="scientific">Vagococcus bubulae</name>
    <dbReference type="NCBI Taxonomy" id="1977868"/>
    <lineage>
        <taxon>Bacteria</taxon>
        <taxon>Bacillati</taxon>
        <taxon>Bacillota</taxon>
        <taxon>Bacilli</taxon>
        <taxon>Lactobacillales</taxon>
        <taxon>Enterococcaceae</taxon>
        <taxon>Vagococcus</taxon>
    </lineage>
</organism>
<dbReference type="InterPro" id="IPR006938">
    <property type="entry name" value="DUF624"/>
</dbReference>
<gene>
    <name evidence="2" type="ORF">CBF36_09960</name>
</gene>
<feature type="transmembrane region" description="Helical" evidence="1">
    <location>
        <begin position="196"/>
        <end position="215"/>
    </location>
</feature>